<evidence type="ECO:0000313" key="3">
    <source>
        <dbReference type="Proteomes" id="UP000716291"/>
    </source>
</evidence>
<sequence>MSKRNKTNKNSENDDHEIIWLHLKDSLVNYGISLHKTKKYWKSNACTDWNITSYDESLSRRQFTSKRSCHIYMGEDLDRLANAFINTKIMREVSRVRKQLSNAKKDVINNYFWDNHAIALQQDIVDRQRSQTKLETSIISIESSLMSQHSKQLEQSSISTKRLQESSPASTSSKKRLINLSSSTSHLKIPSLSEEKASTRLSSDSLPSTSNPLTETENSPKHATDTSPSTPSGHLSSAPKLNDTPPSLFSPTKSGLLHSPVPILETNAMSSPPPSQK</sequence>
<evidence type="ECO:0000256" key="1">
    <source>
        <dbReference type="SAM" id="MobiDB-lite"/>
    </source>
</evidence>
<protein>
    <submittedName>
        <fullName evidence="2">Uncharacterized protein</fullName>
    </submittedName>
</protein>
<feature type="region of interest" description="Disordered" evidence="1">
    <location>
        <begin position="150"/>
        <end position="277"/>
    </location>
</feature>
<feature type="compositionally biased region" description="Polar residues" evidence="1">
    <location>
        <begin position="244"/>
        <end position="253"/>
    </location>
</feature>
<dbReference type="AlphaFoldDB" id="A0A9P6X1B2"/>
<accession>A0A9P6X1B2</accession>
<gene>
    <name evidence="2" type="ORF">G6F64_010406</name>
</gene>
<reference evidence="2" key="1">
    <citation type="journal article" date="2020" name="Microb. Genom.">
        <title>Genetic diversity of clinical and environmental Mucorales isolates obtained from an investigation of mucormycosis cases among solid organ transplant recipients.</title>
        <authorList>
            <person name="Nguyen M.H."/>
            <person name="Kaul D."/>
            <person name="Muto C."/>
            <person name="Cheng S.J."/>
            <person name="Richter R.A."/>
            <person name="Bruno V.M."/>
            <person name="Liu G."/>
            <person name="Beyhan S."/>
            <person name="Sundermann A.J."/>
            <person name="Mounaud S."/>
            <person name="Pasculle A.W."/>
            <person name="Nierman W.C."/>
            <person name="Driscoll E."/>
            <person name="Cumbie R."/>
            <person name="Clancy C.J."/>
            <person name="Dupont C.L."/>
        </authorList>
    </citation>
    <scope>NUCLEOTIDE SEQUENCE</scope>
    <source>
        <strain evidence="2">GL11</strain>
    </source>
</reference>
<feature type="compositionally biased region" description="Polar residues" evidence="1">
    <location>
        <begin position="199"/>
        <end position="217"/>
    </location>
</feature>
<feature type="compositionally biased region" description="Polar residues" evidence="1">
    <location>
        <begin position="225"/>
        <end position="235"/>
    </location>
</feature>
<name>A0A9P6X1B2_RHIOR</name>
<organism evidence="2 3">
    <name type="scientific">Rhizopus oryzae</name>
    <name type="common">Mucormycosis agent</name>
    <name type="synonym">Rhizopus arrhizus var. delemar</name>
    <dbReference type="NCBI Taxonomy" id="64495"/>
    <lineage>
        <taxon>Eukaryota</taxon>
        <taxon>Fungi</taxon>
        <taxon>Fungi incertae sedis</taxon>
        <taxon>Mucoromycota</taxon>
        <taxon>Mucoromycotina</taxon>
        <taxon>Mucoromycetes</taxon>
        <taxon>Mucorales</taxon>
        <taxon>Mucorineae</taxon>
        <taxon>Rhizopodaceae</taxon>
        <taxon>Rhizopus</taxon>
    </lineage>
</organism>
<proteinExistence type="predicted"/>
<evidence type="ECO:0000313" key="2">
    <source>
        <dbReference type="EMBL" id="KAG1303051.1"/>
    </source>
</evidence>
<dbReference type="Proteomes" id="UP000716291">
    <property type="component" value="Unassembled WGS sequence"/>
</dbReference>
<comment type="caution">
    <text evidence="2">The sequence shown here is derived from an EMBL/GenBank/DDBJ whole genome shotgun (WGS) entry which is preliminary data.</text>
</comment>
<feature type="compositionally biased region" description="Polar residues" evidence="1">
    <location>
        <begin position="150"/>
        <end position="172"/>
    </location>
</feature>
<keyword evidence="3" id="KW-1185">Reference proteome</keyword>
<dbReference type="EMBL" id="JAANQT010002149">
    <property type="protein sequence ID" value="KAG1303051.1"/>
    <property type="molecule type" value="Genomic_DNA"/>
</dbReference>